<dbReference type="SUPFAM" id="SSF69572">
    <property type="entry name" value="Activating enzymes of the ubiquitin-like proteins"/>
    <property type="match status" value="1"/>
</dbReference>
<dbReference type="OrthoDB" id="7915at2157"/>
<protein>
    <submittedName>
        <fullName evidence="3">UBA/THIF-type NAD/FAD binding protein</fullName>
    </submittedName>
</protein>
<dbReference type="Proteomes" id="UP000001059">
    <property type="component" value="Chromosome"/>
</dbReference>
<keyword evidence="4" id="KW-1185">Reference proteome</keyword>
<proteinExistence type="inferred from homology"/>
<dbReference type="PANTHER" id="PTHR10953:SF102">
    <property type="entry name" value="ADENYLYLTRANSFERASE AND SULFURTRANSFERASE MOCS3"/>
    <property type="match status" value="1"/>
</dbReference>
<dbReference type="STRING" id="547558.Mmah_0380"/>
<feature type="domain" description="THIF-type NAD/FAD binding fold" evidence="2">
    <location>
        <begin position="10"/>
        <end position="236"/>
    </location>
</feature>
<dbReference type="Pfam" id="PF00899">
    <property type="entry name" value="ThiF"/>
    <property type="match status" value="1"/>
</dbReference>
<gene>
    <name evidence="3" type="ordered locus">Mmah_0380</name>
</gene>
<dbReference type="GeneID" id="8982514"/>
<evidence type="ECO:0000259" key="2">
    <source>
        <dbReference type="Pfam" id="PF00899"/>
    </source>
</evidence>
<dbReference type="RefSeq" id="WP_013036855.1">
    <property type="nucleotide sequence ID" value="NC_014002.1"/>
</dbReference>
<accession>D5E9R1</accession>
<dbReference type="GO" id="GO:0016779">
    <property type="term" value="F:nucleotidyltransferase activity"/>
    <property type="evidence" value="ECO:0007669"/>
    <property type="project" value="TreeGrafter"/>
</dbReference>
<dbReference type="PANTHER" id="PTHR10953">
    <property type="entry name" value="UBIQUITIN-ACTIVATING ENZYME E1"/>
    <property type="match status" value="1"/>
</dbReference>
<reference evidence="3 4" key="1">
    <citation type="submission" date="2010-03" db="EMBL/GenBank/DDBJ databases">
        <title>The complete genome of Methanohalophilus mahii DSM 5219.</title>
        <authorList>
            <consortium name="US DOE Joint Genome Institute (JGI-PGF)"/>
            <person name="Lucas S."/>
            <person name="Copeland A."/>
            <person name="Lapidus A."/>
            <person name="Glavina del Rio T."/>
            <person name="Dalin E."/>
            <person name="Tice H."/>
            <person name="Bruce D."/>
            <person name="Goodwin L."/>
            <person name="Pitluck S."/>
            <person name="Kyrpides N."/>
            <person name="Mavromatis K."/>
            <person name="Ivanova N."/>
            <person name="Lykidis A."/>
            <person name="Saunders E."/>
            <person name="Brettin T."/>
            <person name="Detter J.C."/>
            <person name="Han C."/>
            <person name="Land M."/>
            <person name="Hauser L."/>
            <person name="Markowitz V."/>
            <person name="Cheng J.-F."/>
            <person name="Hugenholtz P."/>
            <person name="Woyke T."/>
            <person name="Wu D."/>
            <person name="Spring S."/>
            <person name="Schneider S."/>
            <person name="Schroeder M."/>
            <person name="Klenk H.-P."/>
            <person name="Eisen J.A."/>
        </authorList>
    </citation>
    <scope>NUCLEOTIDE SEQUENCE [LARGE SCALE GENOMIC DNA]</scope>
    <source>
        <strain evidence="4">ATCC 35705 / DSM 5219 / SLP</strain>
    </source>
</reference>
<dbReference type="CDD" id="cd00757">
    <property type="entry name" value="ThiF_MoeB_HesA_family"/>
    <property type="match status" value="1"/>
</dbReference>
<dbReference type="Gene3D" id="3.40.50.720">
    <property type="entry name" value="NAD(P)-binding Rossmann-like Domain"/>
    <property type="match status" value="1"/>
</dbReference>
<evidence type="ECO:0000313" key="4">
    <source>
        <dbReference type="Proteomes" id="UP000001059"/>
    </source>
</evidence>
<evidence type="ECO:0000256" key="1">
    <source>
        <dbReference type="ARBA" id="ARBA00009919"/>
    </source>
</evidence>
<comment type="similarity">
    <text evidence="1">Belongs to the HesA/MoeB/ThiF family.</text>
</comment>
<dbReference type="KEGG" id="mmh:Mmah_0380"/>
<evidence type="ECO:0000313" key="3">
    <source>
        <dbReference type="EMBL" id="ADE35912.1"/>
    </source>
</evidence>
<dbReference type="FunFam" id="3.40.50.720:FF:000080">
    <property type="entry name" value="Thiazole biosynthesis adenylyltransferase ThiF"/>
    <property type="match status" value="1"/>
</dbReference>
<dbReference type="InterPro" id="IPR035985">
    <property type="entry name" value="Ubiquitin-activating_enz"/>
</dbReference>
<dbReference type="GO" id="GO:0008641">
    <property type="term" value="F:ubiquitin-like modifier activating enzyme activity"/>
    <property type="evidence" value="ECO:0007669"/>
    <property type="project" value="InterPro"/>
</dbReference>
<dbReference type="EMBL" id="CP001994">
    <property type="protein sequence ID" value="ADE35912.1"/>
    <property type="molecule type" value="Genomic_DNA"/>
</dbReference>
<dbReference type="InterPro" id="IPR000594">
    <property type="entry name" value="ThiF_NAD_FAD-bd"/>
</dbReference>
<organism evidence="3 4">
    <name type="scientific">Methanohalophilus mahii (strain ATCC 35705 / DSM 5219 / SLP)</name>
    <dbReference type="NCBI Taxonomy" id="547558"/>
    <lineage>
        <taxon>Archaea</taxon>
        <taxon>Methanobacteriati</taxon>
        <taxon>Methanobacteriota</taxon>
        <taxon>Stenosarchaea group</taxon>
        <taxon>Methanomicrobia</taxon>
        <taxon>Methanosarcinales</taxon>
        <taxon>Methanosarcinaceae</taxon>
        <taxon>Methanohalophilus</taxon>
    </lineage>
</organism>
<dbReference type="GO" id="GO:0004792">
    <property type="term" value="F:thiosulfate-cyanide sulfurtransferase activity"/>
    <property type="evidence" value="ECO:0007669"/>
    <property type="project" value="TreeGrafter"/>
</dbReference>
<name>D5E9R1_METMS</name>
<dbReference type="AlphaFoldDB" id="D5E9R1"/>
<dbReference type="InterPro" id="IPR045886">
    <property type="entry name" value="ThiF/MoeB/HesA"/>
</dbReference>
<dbReference type="GO" id="GO:0005737">
    <property type="term" value="C:cytoplasm"/>
    <property type="evidence" value="ECO:0007669"/>
    <property type="project" value="TreeGrafter"/>
</dbReference>
<dbReference type="HOGENOM" id="CLU_013325_10_4_2"/>
<sequence length="241" mass="26324">MLNDVDKELYSRQIMMIGEDGQDKLKGATVLVAGCGGLGSPVLNYLAVAGIGHIRLIDKDTVELSNLNRQILHWHRNIGKPKSLSAQEKLGELNPNIKLEAINAEINADNADELAQGVDIIVDALDNYDTRVLLNRMAINKGVPLVHGAVHGFHGQVTTIIPGKTPCIECLIPEKPPKEIFPIIGCTAGIVGTMQANEVIKYLLGREDLHSGHIVMWDGRSGTLDRMKICRRMDCPECGHL</sequence>